<dbReference type="EMBL" id="CAJHIN010000014">
    <property type="protein sequence ID" value="CAD6490349.1"/>
    <property type="molecule type" value="Genomic_DNA"/>
</dbReference>
<accession>A0A811T4S6</accession>
<dbReference type="NCBIfam" id="TIGR03264">
    <property type="entry name" value="met_CoM_red_C"/>
    <property type="match status" value="1"/>
</dbReference>
<evidence type="ECO:0000313" key="4">
    <source>
        <dbReference type="Proteomes" id="UP000606624"/>
    </source>
</evidence>
<proteinExistence type="predicted"/>
<keyword evidence="1" id="KW-0484">Methanogenesis</keyword>
<comment type="subunit">
    <text evidence="2">MCR is composed of three subunits: alpha, beta, and gamma. The function of proteins C and D is not known.</text>
</comment>
<evidence type="ECO:0000256" key="1">
    <source>
        <dbReference type="ARBA" id="ARBA00022994"/>
    </source>
</evidence>
<evidence type="ECO:0008006" key="5">
    <source>
        <dbReference type="Google" id="ProtNLM"/>
    </source>
</evidence>
<comment type="caution">
    <text evidence="3">The sequence shown here is derived from an EMBL/GenBank/DDBJ whole genome shotgun (WGS) entry which is preliminary data.</text>
</comment>
<dbReference type="InterPro" id="IPR007687">
    <property type="entry name" value="Me_CoM_Rdtase_prot-C"/>
</dbReference>
<dbReference type="GO" id="GO:0015948">
    <property type="term" value="P:methanogenesis"/>
    <property type="evidence" value="ECO:0007669"/>
    <property type="project" value="UniProtKB-KW"/>
</dbReference>
<organism evidence="3 4">
    <name type="scientific">Candidatus Argoarchaeum ethanivorans</name>
    <dbReference type="NCBI Taxonomy" id="2608793"/>
    <lineage>
        <taxon>Archaea</taxon>
        <taxon>Methanobacteriati</taxon>
        <taxon>Methanobacteriota</taxon>
        <taxon>Stenosarchaea group</taxon>
        <taxon>Methanomicrobia</taxon>
        <taxon>Methanosarcinales</taxon>
        <taxon>Methanosarcinales incertae sedis</taxon>
        <taxon>GOM Arc I cluster</taxon>
        <taxon>Candidatus Argoarchaeum</taxon>
    </lineage>
</organism>
<evidence type="ECO:0000256" key="2">
    <source>
        <dbReference type="ARBA" id="ARBA00025920"/>
    </source>
</evidence>
<protein>
    <recommendedName>
        <fullName evidence="5">Methyl-coenzyme M reductase I operon protein C</fullName>
    </recommendedName>
</protein>
<dbReference type="InterPro" id="IPR019209">
    <property type="entry name" value="DUF2098"/>
</dbReference>
<gene>
    <name evidence="3" type="ORF">KFBDDELM_00233</name>
</gene>
<sequence>MPVTTSIGRKSQYIDCRAEIGVGVSAGIAQRGTIGLALKYDVLVLGMSGTRRHVFKPVCEISMGLRERGIELSVMILSTGEGVPEDFPGTFAVKDTFMHLTPKELEQMKPAKVLIAHFGNVKRHVLYKARMLLRNIDKPCIIVCQTPIDFEEFAELGVRTLYVRPIEENVGTKGYVSGIVTDVARGVTCPKSKVDETAREVWISMPPSYLEPSLPLEAGRTARYVPTGTKGVIKDIQDDEQGRWAKLEGTDMWYHTSKLEYV</sequence>
<reference evidence="3" key="1">
    <citation type="submission" date="2020-10" db="EMBL/GenBank/DDBJ databases">
        <authorList>
            <person name="Hahn C.J."/>
            <person name="Laso-Perez R."/>
            <person name="Vulcano F."/>
            <person name="Vaziourakis K.-M."/>
            <person name="Stokke R."/>
            <person name="Steen I.H."/>
            <person name="Teske A."/>
            <person name="Boetius A."/>
            <person name="Liebeke M."/>
            <person name="Amann R."/>
            <person name="Knittel K."/>
        </authorList>
    </citation>
    <scope>NUCLEOTIDE SEQUENCE</scope>
    <source>
        <strain evidence="3">Gfbio:e3339647-f889-4370-9287-4fb5cb688e4c:AG392E03_GoMArc1</strain>
    </source>
</reference>
<name>A0A811T4S6_9EURY</name>
<evidence type="ECO:0000313" key="3">
    <source>
        <dbReference type="EMBL" id="CAD6490349.1"/>
    </source>
</evidence>
<dbReference type="Proteomes" id="UP000606624">
    <property type="component" value="Unassembled WGS sequence"/>
</dbReference>
<dbReference type="Pfam" id="PF09871">
    <property type="entry name" value="DUF2098"/>
    <property type="match status" value="1"/>
</dbReference>
<dbReference type="AlphaFoldDB" id="A0A811T4S6"/>